<dbReference type="STRING" id="207340.APZ41_017115"/>
<dbReference type="SUPFAM" id="SSF53756">
    <property type="entry name" value="UDP-Glycosyltransferase/glycogen phosphorylase"/>
    <property type="match status" value="1"/>
</dbReference>
<dbReference type="Proteomes" id="UP000254919">
    <property type="component" value="Unassembled WGS sequence"/>
</dbReference>
<evidence type="ECO:0000313" key="2">
    <source>
        <dbReference type="EMBL" id="ONH81969.1"/>
    </source>
</evidence>
<organism evidence="2 4">
    <name type="scientific">Roseomonas mucosa</name>
    <dbReference type="NCBI Taxonomy" id="207340"/>
    <lineage>
        <taxon>Bacteria</taxon>
        <taxon>Pseudomonadati</taxon>
        <taxon>Pseudomonadota</taxon>
        <taxon>Alphaproteobacteria</taxon>
        <taxon>Acetobacterales</taxon>
        <taxon>Roseomonadaceae</taxon>
        <taxon>Roseomonas</taxon>
    </lineage>
</organism>
<dbReference type="OrthoDB" id="9774625at2"/>
<proteinExistence type="predicted"/>
<evidence type="ECO:0000313" key="5">
    <source>
        <dbReference type="Proteomes" id="UP000254919"/>
    </source>
</evidence>
<dbReference type="Gene3D" id="3.40.50.2000">
    <property type="entry name" value="Glycogen Phosphorylase B"/>
    <property type="match status" value="1"/>
</dbReference>
<dbReference type="Proteomes" id="UP000054844">
    <property type="component" value="Unassembled WGS sequence"/>
</dbReference>
<accession>A0A1S8D1W0</accession>
<dbReference type="Pfam" id="PF13524">
    <property type="entry name" value="Glyco_trans_1_2"/>
    <property type="match status" value="1"/>
</dbReference>
<dbReference type="RefSeq" id="WP_019461916.1">
    <property type="nucleotide sequence ID" value="NZ_AP031463.1"/>
</dbReference>
<evidence type="ECO:0000259" key="1">
    <source>
        <dbReference type="Pfam" id="PF13524"/>
    </source>
</evidence>
<feature type="domain" description="Spore protein YkvP/CgeB glycosyl transferase-like" evidence="1">
    <location>
        <begin position="204"/>
        <end position="346"/>
    </location>
</feature>
<dbReference type="EMBL" id="LLWF02000080">
    <property type="protein sequence ID" value="ONH81969.1"/>
    <property type="molecule type" value="Genomic_DNA"/>
</dbReference>
<dbReference type="EMBL" id="UGVN01000002">
    <property type="protein sequence ID" value="SUE95225.1"/>
    <property type="molecule type" value="Genomic_DNA"/>
</dbReference>
<name>A0A1S8D1W0_9PROT</name>
<gene>
    <name evidence="2" type="ORF">APZ41_017115</name>
    <name evidence="3" type="ORF">NCTC13291_04108</name>
</gene>
<reference evidence="3 5" key="2">
    <citation type="submission" date="2018-06" db="EMBL/GenBank/DDBJ databases">
        <authorList>
            <consortium name="Pathogen Informatics"/>
            <person name="Doyle S."/>
        </authorList>
    </citation>
    <scope>NUCLEOTIDE SEQUENCE [LARGE SCALE GENOMIC DNA]</scope>
    <source>
        <strain evidence="3 5">NCTC13291</strain>
    </source>
</reference>
<dbReference type="InterPro" id="IPR055259">
    <property type="entry name" value="YkvP/CgeB_Glyco_trans-like"/>
</dbReference>
<dbReference type="GeneID" id="99631516"/>
<keyword evidence="4" id="KW-1185">Reference proteome</keyword>
<dbReference type="AlphaFoldDB" id="A0A1S8D1W0"/>
<reference evidence="2 4" key="1">
    <citation type="submission" date="2016-12" db="EMBL/GenBank/DDBJ databases">
        <title>Draft genome sequence of Roseomonas mucosa strain AU37, isolated from a peripheral intravenous catheter.</title>
        <authorList>
            <person name="Choudhury M.A."/>
            <person name="Sidjabat H.E."/>
            <person name="Wailan A.M."/>
            <person name="Zhang L."/>
            <person name="Marsh N.M."/>
            <person name="Rickard C.M."/>
            <person name="Davies M."/>
            <person name="Mcmillan D.J."/>
        </authorList>
    </citation>
    <scope>NUCLEOTIDE SEQUENCE [LARGE SCALE GENOMIC DNA]</scope>
    <source>
        <strain evidence="2 4">SAVE376</strain>
    </source>
</reference>
<protein>
    <submittedName>
        <fullName evidence="3">Uncharacterized protein conserved in bacteria</fullName>
    </submittedName>
</protein>
<evidence type="ECO:0000313" key="3">
    <source>
        <dbReference type="EMBL" id="SUE95225.1"/>
    </source>
</evidence>
<evidence type="ECO:0000313" key="4">
    <source>
        <dbReference type="Proteomes" id="UP000054844"/>
    </source>
</evidence>
<sequence length="371" mass="40890">MRIAFYGSSLLSSYWNGAATYYRGLLRDLATRGYEIIFYEPDAFDRQKHRDIEPPDWAAVRVYPATVEAMRAVVAEAARADVVVKASGVGVFDDALLEGVMAAARPEAIRIFWDVDAPATLAEIRDEPGHALRRVLPSLDFVLTYGGGPPVVEAYESLGARRCIPVYNALDPETHHPVPVDPRFAADLSFLGNRLPDREARVERFFLDAAARLPERRFLIGGNGWDSKLMPGNVRHIGHVYTRDHNAFNTSPLAVLNIARDSMASTGYSPATRVFEATGAGACLITDAWTGLDLFLKEGDEVLVARDGAEVAQHLQTLTPERARAIGEAARARILEGHTYTRRGAEVDRLLRQAQEHQRERGVASCRGVLA</sequence>